<dbReference type="InterPro" id="IPR003959">
    <property type="entry name" value="ATPase_AAA_core"/>
</dbReference>
<gene>
    <name evidence="3" type="ORF">XSP_002208</name>
</gene>
<dbReference type="Proteomes" id="UP000515493">
    <property type="component" value="Chromosome"/>
</dbReference>
<evidence type="ECO:0000313" key="4">
    <source>
        <dbReference type="Proteomes" id="UP000515493"/>
    </source>
</evidence>
<evidence type="ECO:0000313" key="2">
    <source>
        <dbReference type="EMBL" id="CAD0327943.1"/>
    </source>
</evidence>
<organism evidence="3 4">
    <name type="scientific">Xanthomonas euroxanthea</name>
    <dbReference type="NCBI Taxonomy" id="2259622"/>
    <lineage>
        <taxon>Bacteria</taxon>
        <taxon>Pseudomonadati</taxon>
        <taxon>Pseudomonadota</taxon>
        <taxon>Gammaproteobacteria</taxon>
        <taxon>Lysobacterales</taxon>
        <taxon>Lysobacteraceae</taxon>
        <taxon>Xanthomonas</taxon>
    </lineage>
</organism>
<dbReference type="PANTHER" id="PTHR32182">
    <property type="entry name" value="DNA REPLICATION AND REPAIR PROTEIN RECF"/>
    <property type="match status" value="1"/>
</dbReference>
<evidence type="ECO:0000259" key="1">
    <source>
        <dbReference type="Pfam" id="PF13304"/>
    </source>
</evidence>
<sequence length="878" mass="96733">MGLLEELLDMSAGWPAWQSDALRRIFAVGALGERDLVEIRAMLEHAEGAPSPVPLDASHIPTLGDGQTTVLLELKDLQHVNRFAPASGMQFNPDGLNIVFGTNGAGKSGYSRVLKRACRARRSSPVLPDAYADTPGTPSATIVALDEQGNPRLYEWQEGRDADRRLAMVAVYDSHCSEDYITAEGACDYQPYGLPQLGELTQGLTRLQSSIKQEREAIRLNASPFESLKGAHPVGQIIETLSADTDLDQIRQLGVFNQEHEDRIIEIDQLLANLDLEPQARAKDGLATRLDQAATKCRNIENVSSDRAVDRLHELHTAVLEAVEADRVAQALLRGEDGEELAGTGSDTWKTLFRAAEAFSAQVYPHAEHHPSTDEGARCVLCQQPLAQSARERLERFRTYVASEAATALNTANTALSNAAQRVAQGSTDVVDEATLGDLRELDATTASIVKVHQKAWSARQEWTAQAYATGNWSCPRPTPAPQPTLSAALAEKATACRNKAAELRAARDQSRIQTLANEKAFLAAKRGLATVLPLVEQYVLDARKAKQLKSLEDQLQTKALSVRITRMSQQHITNELLKAIQMELGSLGARTQKPSIKSRTSYGENLITLTLENVNSPPGTILSEGEQRAMGLAMFLAEVQLRADKSTLVFDDPSTSLDHRFRKRMARRLIALAKERQVIVFTHDAVFLTELRMAANSQGLEPTLKTVEWADQRPGAVIDGLAWENDKFFSQLDRIQKESSHLAANCNDQLNDAESRQVRSLYAMLRGALERGIREIVLFDTVHPFADQVKIENVGAIVGFSLEDWKAIVDLHDECSGVIAAHDTPSDSQQEIPHPSELVAKLKAIRPVFEGCKKRNSEFDITTLKPHREKRNALRKA</sequence>
<dbReference type="PANTHER" id="PTHR32182:SF22">
    <property type="entry name" value="ATP-DEPENDENT ENDONUCLEASE, OLD FAMILY-RELATED"/>
    <property type="match status" value="1"/>
</dbReference>
<dbReference type="AlphaFoldDB" id="A0A8E4EPP4"/>
<name>A0A8E4EPP4_9XANT</name>
<dbReference type="CDD" id="cd00267">
    <property type="entry name" value="ABC_ATPase"/>
    <property type="match status" value="1"/>
</dbReference>
<accession>A0A8E4EPP4</accession>
<dbReference type="GO" id="GO:0000731">
    <property type="term" value="P:DNA synthesis involved in DNA repair"/>
    <property type="evidence" value="ECO:0007669"/>
    <property type="project" value="TreeGrafter"/>
</dbReference>
<dbReference type="GeneID" id="79389518"/>
<protein>
    <recommendedName>
        <fullName evidence="1">ATPase AAA-type core domain-containing protein</fullName>
    </recommendedName>
</protein>
<dbReference type="InterPro" id="IPR027417">
    <property type="entry name" value="P-loop_NTPase"/>
</dbReference>
<proteinExistence type="predicted"/>
<dbReference type="EMBL" id="LR824641">
    <property type="protein sequence ID" value="CAD0327943.1"/>
    <property type="molecule type" value="Genomic_DNA"/>
</dbReference>
<dbReference type="SUPFAM" id="SSF52540">
    <property type="entry name" value="P-loop containing nucleoside triphosphate hydrolases"/>
    <property type="match status" value="1"/>
</dbReference>
<evidence type="ECO:0000313" key="3">
    <source>
        <dbReference type="EMBL" id="CAD1792200.1"/>
    </source>
</evidence>
<dbReference type="RefSeq" id="WP_119131926.1">
    <property type="nucleotide sequence ID" value="NZ_LR861803.1"/>
</dbReference>
<dbReference type="Pfam" id="PF13304">
    <property type="entry name" value="AAA_21"/>
    <property type="match status" value="1"/>
</dbReference>
<dbReference type="EMBL" id="LR861803">
    <property type="protein sequence ID" value="CAD1792200.1"/>
    <property type="molecule type" value="Genomic_DNA"/>
</dbReference>
<dbReference type="KEGG" id="xeu:XSP_002208"/>
<feature type="domain" description="ATPase AAA-type core" evidence="1">
    <location>
        <begin position="623"/>
        <end position="689"/>
    </location>
</feature>
<dbReference type="Gene3D" id="3.40.50.300">
    <property type="entry name" value="P-loop containing nucleotide triphosphate hydrolases"/>
    <property type="match status" value="1"/>
</dbReference>
<dbReference type="GO" id="GO:0006302">
    <property type="term" value="P:double-strand break repair"/>
    <property type="evidence" value="ECO:0007669"/>
    <property type="project" value="TreeGrafter"/>
</dbReference>
<reference evidence="3 4" key="1">
    <citation type="submission" date="2020-07" db="EMBL/GenBank/DDBJ databases">
        <authorList>
            <person name="Teixeira M."/>
        </authorList>
    </citation>
    <scope>NUCLEOTIDE SEQUENCE [LARGE SCALE GENOMIC DNA]</scope>
    <source>
        <strain evidence="3">1</strain>
        <strain evidence="2">Xanthomonas sp. CPBF 367</strain>
    </source>
</reference>